<name>A0AA39M2E7_9BILA</name>
<comment type="caution">
    <text evidence="2">The sequence shown here is derived from an EMBL/GenBank/DDBJ whole genome shotgun (WGS) entry which is preliminary data.</text>
</comment>
<proteinExistence type="predicted"/>
<accession>A0AA39M2E7</accession>
<gene>
    <name evidence="2" type="ORF">QR680_013953</name>
</gene>
<evidence type="ECO:0000313" key="3">
    <source>
        <dbReference type="Proteomes" id="UP001175271"/>
    </source>
</evidence>
<feature type="region of interest" description="Disordered" evidence="1">
    <location>
        <begin position="128"/>
        <end position="161"/>
    </location>
</feature>
<evidence type="ECO:0000256" key="1">
    <source>
        <dbReference type="SAM" id="MobiDB-lite"/>
    </source>
</evidence>
<dbReference type="Proteomes" id="UP001175271">
    <property type="component" value="Unassembled WGS sequence"/>
</dbReference>
<evidence type="ECO:0000313" key="2">
    <source>
        <dbReference type="EMBL" id="KAK0419101.1"/>
    </source>
</evidence>
<dbReference type="EMBL" id="JAUCMV010000002">
    <property type="protein sequence ID" value="KAK0419101.1"/>
    <property type="molecule type" value="Genomic_DNA"/>
</dbReference>
<reference evidence="2" key="1">
    <citation type="submission" date="2023-06" db="EMBL/GenBank/DDBJ databases">
        <title>Genomic analysis of the entomopathogenic nematode Steinernema hermaphroditum.</title>
        <authorList>
            <person name="Schwarz E.M."/>
            <person name="Heppert J.K."/>
            <person name="Baniya A."/>
            <person name="Schwartz H.T."/>
            <person name="Tan C.-H."/>
            <person name="Antoshechkin I."/>
            <person name="Sternberg P.W."/>
            <person name="Goodrich-Blair H."/>
            <person name="Dillman A.R."/>
        </authorList>
    </citation>
    <scope>NUCLEOTIDE SEQUENCE</scope>
    <source>
        <strain evidence="2">PS9179</strain>
        <tissue evidence="2">Whole animal</tissue>
    </source>
</reference>
<keyword evidence="3" id="KW-1185">Reference proteome</keyword>
<organism evidence="2 3">
    <name type="scientific">Steinernema hermaphroditum</name>
    <dbReference type="NCBI Taxonomy" id="289476"/>
    <lineage>
        <taxon>Eukaryota</taxon>
        <taxon>Metazoa</taxon>
        <taxon>Ecdysozoa</taxon>
        <taxon>Nematoda</taxon>
        <taxon>Chromadorea</taxon>
        <taxon>Rhabditida</taxon>
        <taxon>Tylenchina</taxon>
        <taxon>Panagrolaimomorpha</taxon>
        <taxon>Strongyloidoidea</taxon>
        <taxon>Steinernematidae</taxon>
        <taxon>Steinernema</taxon>
    </lineage>
</organism>
<protein>
    <submittedName>
        <fullName evidence="2">Uncharacterized protein</fullName>
    </submittedName>
</protein>
<dbReference type="AlphaFoldDB" id="A0AA39M2E7"/>
<sequence>MPLVQQISVLAHDAQFRCHIVSFLTGLFDIFLAYCVPSFVKRTVSFVPTVWAHPVFDPLKNCVENRIFPLVMLPLSAVAGLYFLLAPPYGCELIDPEVGEILSPQPREPSKCKEVELVHGDDLVEGVSHSATEDGEAKEEVGGVVELDTVEEHEERLGHVE</sequence>